<gene>
    <name evidence="1" type="ORF">EZS28_020191</name>
</gene>
<accession>A0A5J4VNX9</accession>
<evidence type="ECO:0000313" key="1">
    <source>
        <dbReference type="EMBL" id="KAA6384282.1"/>
    </source>
</evidence>
<proteinExistence type="predicted"/>
<dbReference type="AlphaFoldDB" id="A0A5J4VNX9"/>
<protein>
    <submittedName>
        <fullName evidence="1">Uncharacterized protein</fullName>
    </submittedName>
</protein>
<evidence type="ECO:0000313" key="2">
    <source>
        <dbReference type="Proteomes" id="UP000324800"/>
    </source>
</evidence>
<dbReference type="Proteomes" id="UP000324800">
    <property type="component" value="Unassembled WGS sequence"/>
</dbReference>
<comment type="caution">
    <text evidence="1">The sequence shown here is derived from an EMBL/GenBank/DDBJ whole genome shotgun (WGS) entry which is preliminary data.</text>
</comment>
<reference evidence="1 2" key="1">
    <citation type="submission" date="2019-03" db="EMBL/GenBank/DDBJ databases">
        <title>Single cell metagenomics reveals metabolic interactions within the superorganism composed of flagellate Streblomastix strix and complex community of Bacteroidetes bacteria on its surface.</title>
        <authorList>
            <person name="Treitli S.C."/>
            <person name="Kolisko M."/>
            <person name="Husnik F."/>
            <person name="Keeling P."/>
            <person name="Hampl V."/>
        </authorList>
    </citation>
    <scope>NUCLEOTIDE SEQUENCE [LARGE SCALE GENOMIC DNA]</scope>
    <source>
        <strain evidence="1">ST1C</strain>
    </source>
</reference>
<name>A0A5J4VNX9_9EUKA</name>
<sequence length="71" mass="7949">MFFTGFKSGLIVAQDNSYISTLLKVTFVALATCAKALFYQNMKSVPYDAWNASSASWQLVSRGKRKAFSER</sequence>
<organism evidence="1 2">
    <name type="scientific">Streblomastix strix</name>
    <dbReference type="NCBI Taxonomy" id="222440"/>
    <lineage>
        <taxon>Eukaryota</taxon>
        <taxon>Metamonada</taxon>
        <taxon>Preaxostyla</taxon>
        <taxon>Oxymonadida</taxon>
        <taxon>Streblomastigidae</taxon>
        <taxon>Streblomastix</taxon>
    </lineage>
</organism>
<dbReference type="EMBL" id="SNRW01005830">
    <property type="protein sequence ID" value="KAA6384282.1"/>
    <property type="molecule type" value="Genomic_DNA"/>
</dbReference>